<dbReference type="Gene3D" id="3.40.50.300">
    <property type="entry name" value="P-loop containing nucleotide triphosphate hydrolases"/>
    <property type="match status" value="1"/>
</dbReference>
<evidence type="ECO:0000259" key="1">
    <source>
        <dbReference type="SMART" id="SM00382"/>
    </source>
</evidence>
<name>A0A1F5QY96_9BACT</name>
<dbReference type="Proteomes" id="UP000177230">
    <property type="component" value="Unassembled WGS sequence"/>
</dbReference>
<dbReference type="AlphaFoldDB" id="A0A1F5QY96"/>
<dbReference type="PANTHER" id="PTHR43581:SF4">
    <property type="entry name" value="ATP_GTP PHOSPHATASE"/>
    <property type="match status" value="1"/>
</dbReference>
<dbReference type="SMART" id="SM00382">
    <property type="entry name" value="AAA"/>
    <property type="match status" value="1"/>
</dbReference>
<gene>
    <name evidence="2" type="ORF">A2024_09720</name>
</gene>
<comment type="caution">
    <text evidence="2">The sequence shown here is derived from an EMBL/GenBank/DDBJ whole genome shotgun (WGS) entry which is preliminary data.</text>
</comment>
<reference evidence="2 3" key="1">
    <citation type="journal article" date="2016" name="Nat. Commun.">
        <title>Thousands of microbial genomes shed light on interconnected biogeochemical processes in an aquifer system.</title>
        <authorList>
            <person name="Anantharaman K."/>
            <person name="Brown C.T."/>
            <person name="Hug L.A."/>
            <person name="Sharon I."/>
            <person name="Castelle C.J."/>
            <person name="Probst A.J."/>
            <person name="Thomas B.C."/>
            <person name="Singh A."/>
            <person name="Wilkins M.J."/>
            <person name="Karaoz U."/>
            <person name="Brodie E.L."/>
            <person name="Williams K.H."/>
            <person name="Hubbard S.S."/>
            <person name="Banfield J.F."/>
        </authorList>
    </citation>
    <scope>NUCLEOTIDE SEQUENCE [LARGE SCALE GENOMIC DNA]</scope>
</reference>
<dbReference type="InterPro" id="IPR003593">
    <property type="entry name" value="AAA+_ATPase"/>
</dbReference>
<evidence type="ECO:0000313" key="2">
    <source>
        <dbReference type="EMBL" id="OGF07186.1"/>
    </source>
</evidence>
<accession>A0A1F5QY96</accession>
<dbReference type="PANTHER" id="PTHR43581">
    <property type="entry name" value="ATP/GTP PHOSPHATASE"/>
    <property type="match status" value="1"/>
</dbReference>
<dbReference type="GO" id="GO:0016887">
    <property type="term" value="F:ATP hydrolysis activity"/>
    <property type="evidence" value="ECO:0007669"/>
    <property type="project" value="InterPro"/>
</dbReference>
<organism evidence="2 3">
    <name type="scientific">Candidatus Edwardsbacteria bacterium GWF2_54_11</name>
    <dbReference type="NCBI Taxonomy" id="1817851"/>
    <lineage>
        <taxon>Bacteria</taxon>
        <taxon>Candidatus Edwardsiibacteriota</taxon>
    </lineage>
</organism>
<dbReference type="InterPro" id="IPR051396">
    <property type="entry name" value="Bact_Antivir_Def_Nuclease"/>
</dbReference>
<dbReference type="SUPFAM" id="SSF52540">
    <property type="entry name" value="P-loop containing nucleoside triphosphate hydrolases"/>
    <property type="match status" value="1"/>
</dbReference>
<dbReference type="InterPro" id="IPR003959">
    <property type="entry name" value="ATPase_AAA_core"/>
</dbReference>
<feature type="domain" description="AAA+ ATPase" evidence="1">
    <location>
        <begin position="30"/>
        <end position="282"/>
    </location>
</feature>
<dbReference type="GO" id="GO:0005524">
    <property type="term" value="F:ATP binding"/>
    <property type="evidence" value="ECO:0007669"/>
    <property type="project" value="InterPro"/>
</dbReference>
<dbReference type="InterPro" id="IPR027417">
    <property type="entry name" value="P-loop_NTPase"/>
</dbReference>
<evidence type="ECO:0000313" key="3">
    <source>
        <dbReference type="Proteomes" id="UP000177230"/>
    </source>
</evidence>
<proteinExistence type="predicted"/>
<sequence length="496" mass="57098">MQEVTQQKILSIHIDKLKSIVNLPEMSFDGKYITGIFGVNCSGKSTILHDLACCYNPQKEEQQNYKFSNFFLPTSDSKWDGSKFTIKHSYRIGADAYDNKLFEFSKSNDRWKPKYSKRIKRYVDYIGIKTCVPRIEEERQRTLINYQTNPLTSELHTTVKRKASYVLNRVYTEYNLLNSTLRGTTYTGVAHNRLRYSALSMGAGEQRIFKILEQIYKAPKYSLILIDEIDLLMHNDALNRLIEVLSERAIDKNIQIIFTSHRETSLDLSNYINIRHIHTIGESTLCFNNTKPDAIHRLTGRIEKRLEIFVEDEFARSIVEKIAMDMGLLKYLSIKEYGAAINCFTVVAGLLLNSDNIDNTLFVLDGDRYVSSSEKSEFINKLITGSDETANRLRAKALTHITEVILPAATSPEQHVYNILKSLQNTENEFVSLANNISVENDNHNYIDRIIDTIGLDQKAGLVRIIDLISEREEWETMVSNIKTWLESKKTEVIEN</sequence>
<dbReference type="EMBL" id="MFFM01000051">
    <property type="protein sequence ID" value="OGF07186.1"/>
    <property type="molecule type" value="Genomic_DNA"/>
</dbReference>
<dbReference type="Pfam" id="PF13304">
    <property type="entry name" value="AAA_21"/>
    <property type="match status" value="1"/>
</dbReference>
<protein>
    <recommendedName>
        <fullName evidence="1">AAA+ ATPase domain-containing protein</fullName>
    </recommendedName>
</protein>